<dbReference type="KEGG" id="abas:ACPOL_4951"/>
<accession>A0A2Z5G4U3</accession>
<feature type="transmembrane region" description="Helical" evidence="2">
    <location>
        <begin position="63"/>
        <end position="82"/>
    </location>
</feature>
<dbReference type="EMBL" id="CP030840">
    <property type="protein sequence ID" value="AXC14213.1"/>
    <property type="molecule type" value="Genomic_DNA"/>
</dbReference>
<dbReference type="InterPro" id="IPR052016">
    <property type="entry name" value="Bact_Sigma-Reg"/>
</dbReference>
<dbReference type="PANTHER" id="PTHR43156">
    <property type="entry name" value="STAGE II SPORULATION PROTEIN E-RELATED"/>
    <property type="match status" value="1"/>
</dbReference>
<feature type="domain" description="PPM-type phosphatase" evidence="3">
    <location>
        <begin position="202"/>
        <end position="417"/>
    </location>
</feature>
<dbReference type="Pfam" id="PF07228">
    <property type="entry name" value="SpoIIE"/>
    <property type="match status" value="1"/>
</dbReference>
<keyword evidence="1" id="KW-0378">Hydrolase</keyword>
<feature type="transmembrane region" description="Helical" evidence="2">
    <location>
        <begin position="28"/>
        <end position="51"/>
    </location>
</feature>
<evidence type="ECO:0000313" key="4">
    <source>
        <dbReference type="EMBL" id="AXC14213.1"/>
    </source>
</evidence>
<dbReference type="InterPro" id="IPR036457">
    <property type="entry name" value="PPM-type-like_dom_sf"/>
</dbReference>
<keyword evidence="2" id="KW-0472">Membrane</keyword>
<dbReference type="GO" id="GO:0016791">
    <property type="term" value="F:phosphatase activity"/>
    <property type="evidence" value="ECO:0007669"/>
    <property type="project" value="TreeGrafter"/>
</dbReference>
<organism evidence="4 5">
    <name type="scientific">Acidisarcina polymorpha</name>
    <dbReference type="NCBI Taxonomy" id="2211140"/>
    <lineage>
        <taxon>Bacteria</taxon>
        <taxon>Pseudomonadati</taxon>
        <taxon>Acidobacteriota</taxon>
        <taxon>Terriglobia</taxon>
        <taxon>Terriglobales</taxon>
        <taxon>Acidobacteriaceae</taxon>
        <taxon>Acidisarcina</taxon>
    </lineage>
</organism>
<dbReference type="RefSeq" id="WP_114209035.1">
    <property type="nucleotide sequence ID" value="NZ_CP030840.1"/>
</dbReference>
<sequence length="418" mass="45531">MDQLTTDEEANRLSYKRVSVWLDWGSQYLGAGVLRLQLILIVLAIVIWMFLKIVGATAWLPGNLFFTICIGNLASALVYNARFLYANKPAPWNWLIYVGVIIAVGITASAIAEAAFLFVFRRTFSDFAKRVIADAPIGTLVTLVFSVVSYRFDQQREKFEAGQRELQGQVQLGQLKEQTHEAELAQAHEIQRHLLPLETPQIPGFQIACAWQPAKSVSGDYFDVLDLGAGRLGLCIADVSGKGITAALLMANLQASVKAFAPEAASPAALCARLNGVLCDTVAPGKFVTLFYGVVDTQQRQLHYENAGHCLPLVVRGDGSVLLPASYSGVLGLFSHWTYQDSQLELESGDCLVLITDGVLEAANAEEEEFGYQRLIDAVEQARQTGAHGIRSAILTAVSVFCNGKFDDDASLIVVTVE</sequence>
<dbReference type="OrthoDB" id="311592at2"/>
<evidence type="ECO:0000259" key="3">
    <source>
        <dbReference type="SMART" id="SM00331"/>
    </source>
</evidence>
<reference evidence="4 5" key="1">
    <citation type="journal article" date="2018" name="Front. Microbiol.">
        <title>Hydrolytic Capabilities as a Key to Environmental Success: Chitinolytic and Cellulolytic Acidobacteria From Acidic Sub-arctic Soils and Boreal Peatlands.</title>
        <authorList>
            <person name="Belova S.E."/>
            <person name="Ravin N.V."/>
            <person name="Pankratov T.A."/>
            <person name="Rakitin A.L."/>
            <person name="Ivanova A.A."/>
            <person name="Beletsky A.V."/>
            <person name="Mardanov A.V."/>
            <person name="Sinninghe Damste J.S."/>
            <person name="Dedysh S.N."/>
        </authorList>
    </citation>
    <scope>NUCLEOTIDE SEQUENCE [LARGE SCALE GENOMIC DNA]</scope>
    <source>
        <strain evidence="4 5">SBC82</strain>
    </source>
</reference>
<protein>
    <submittedName>
        <fullName evidence="4">Serine phosphatase RsbU, regulator of sigma subunit</fullName>
    </submittedName>
</protein>
<evidence type="ECO:0000256" key="2">
    <source>
        <dbReference type="SAM" id="Phobius"/>
    </source>
</evidence>
<evidence type="ECO:0000256" key="1">
    <source>
        <dbReference type="ARBA" id="ARBA00022801"/>
    </source>
</evidence>
<keyword evidence="2" id="KW-1133">Transmembrane helix</keyword>
<dbReference type="Gene3D" id="3.60.40.10">
    <property type="entry name" value="PPM-type phosphatase domain"/>
    <property type="match status" value="1"/>
</dbReference>
<gene>
    <name evidence="4" type="ORF">ACPOL_4951</name>
</gene>
<dbReference type="SUPFAM" id="SSF81606">
    <property type="entry name" value="PP2C-like"/>
    <property type="match status" value="1"/>
</dbReference>
<dbReference type="Proteomes" id="UP000253606">
    <property type="component" value="Chromosome"/>
</dbReference>
<dbReference type="PANTHER" id="PTHR43156:SF2">
    <property type="entry name" value="STAGE II SPORULATION PROTEIN E"/>
    <property type="match status" value="1"/>
</dbReference>
<evidence type="ECO:0000313" key="5">
    <source>
        <dbReference type="Proteomes" id="UP000253606"/>
    </source>
</evidence>
<name>A0A2Z5G4U3_9BACT</name>
<keyword evidence="2" id="KW-0812">Transmembrane</keyword>
<feature type="transmembrane region" description="Helical" evidence="2">
    <location>
        <begin position="94"/>
        <end position="119"/>
    </location>
</feature>
<keyword evidence="5" id="KW-1185">Reference proteome</keyword>
<dbReference type="SMART" id="SM00331">
    <property type="entry name" value="PP2C_SIG"/>
    <property type="match status" value="1"/>
</dbReference>
<dbReference type="AlphaFoldDB" id="A0A2Z5G4U3"/>
<feature type="transmembrane region" description="Helical" evidence="2">
    <location>
        <begin position="131"/>
        <end position="150"/>
    </location>
</feature>
<proteinExistence type="predicted"/>
<dbReference type="InterPro" id="IPR001932">
    <property type="entry name" value="PPM-type_phosphatase-like_dom"/>
</dbReference>